<dbReference type="AlphaFoldDB" id="A0A0H5RAL8"/>
<proteinExistence type="predicted"/>
<organism evidence="1">
    <name type="scientific">Spongospora subterranea</name>
    <dbReference type="NCBI Taxonomy" id="70186"/>
    <lineage>
        <taxon>Eukaryota</taxon>
        <taxon>Sar</taxon>
        <taxon>Rhizaria</taxon>
        <taxon>Endomyxa</taxon>
        <taxon>Phytomyxea</taxon>
        <taxon>Plasmodiophorida</taxon>
        <taxon>Plasmodiophoridae</taxon>
        <taxon>Spongospora</taxon>
    </lineage>
</organism>
<protein>
    <submittedName>
        <fullName evidence="1">Uncharacterized protein</fullName>
    </submittedName>
</protein>
<sequence length="150" mass="15824">MGGLDQQPEIFAIDVARVVGVEQGEHVLAETIVGEEVDPGQGDHPLNEVPMIVAVAIDIVEHHLEEAAMAQSQMGQQIVLGNGALLRRVHFAEAVEEAAQFGVGQVHLFGEITKDIGQLECDFGTAAATATAAHDVFKGGGDIHSIGRVR</sequence>
<dbReference type="EMBL" id="HACM01010671">
    <property type="protein sequence ID" value="CRZ11113.1"/>
    <property type="molecule type" value="Transcribed_RNA"/>
</dbReference>
<evidence type="ECO:0000313" key="1">
    <source>
        <dbReference type="EMBL" id="CRZ11113.1"/>
    </source>
</evidence>
<accession>A0A0H5RAL8</accession>
<reference evidence="1" key="1">
    <citation type="submission" date="2015-04" db="EMBL/GenBank/DDBJ databases">
        <title>The genome sequence of the plant pathogenic Rhizarian Plasmodiophora brassicae reveals insights in its biotrophic life cycle and the origin of chitin synthesis.</title>
        <authorList>
            <person name="Schwelm A."/>
            <person name="Fogelqvist J."/>
            <person name="Knaust A."/>
            <person name="Julke S."/>
            <person name="Lilja T."/>
            <person name="Dhandapani V."/>
            <person name="Bonilla-Rosso G."/>
            <person name="Karlsson M."/>
            <person name="Shevchenko A."/>
            <person name="Choi S.R."/>
            <person name="Kim H.G."/>
            <person name="Park J.Y."/>
            <person name="Lim Y.P."/>
            <person name="Ludwig-Muller J."/>
            <person name="Dixelius C."/>
        </authorList>
    </citation>
    <scope>NUCLEOTIDE SEQUENCE</scope>
    <source>
        <tissue evidence="1">Potato root galls</tissue>
    </source>
</reference>
<name>A0A0H5RAL8_9EUKA</name>